<name>A0ABS9KZ51_9BACT</name>
<evidence type="ECO:0000256" key="1">
    <source>
        <dbReference type="ARBA" id="ARBA00007689"/>
    </source>
</evidence>
<feature type="domain" description="YCII-related" evidence="2">
    <location>
        <begin position="13"/>
        <end position="92"/>
    </location>
</feature>
<dbReference type="InterPro" id="IPR051807">
    <property type="entry name" value="Sec-metab_biosynth-assoc"/>
</dbReference>
<comment type="similarity">
    <text evidence="1">Belongs to the YciI family.</text>
</comment>
<organism evidence="3 4">
    <name type="scientific">Terrimonas ginsenosidimutans</name>
    <dbReference type="NCBI Taxonomy" id="2908004"/>
    <lineage>
        <taxon>Bacteria</taxon>
        <taxon>Pseudomonadati</taxon>
        <taxon>Bacteroidota</taxon>
        <taxon>Chitinophagia</taxon>
        <taxon>Chitinophagales</taxon>
        <taxon>Chitinophagaceae</taxon>
        <taxon>Terrimonas</taxon>
    </lineage>
</organism>
<dbReference type="Pfam" id="PF03795">
    <property type="entry name" value="YCII"/>
    <property type="match status" value="1"/>
</dbReference>
<evidence type="ECO:0000313" key="3">
    <source>
        <dbReference type="EMBL" id="MCG2617669.1"/>
    </source>
</evidence>
<dbReference type="Gene3D" id="3.30.70.1060">
    <property type="entry name" value="Dimeric alpha+beta barrel"/>
    <property type="match status" value="1"/>
</dbReference>
<dbReference type="InterPro" id="IPR011008">
    <property type="entry name" value="Dimeric_a/b-barrel"/>
</dbReference>
<accession>A0ABS9KZ51</accession>
<dbReference type="InterPro" id="IPR005545">
    <property type="entry name" value="YCII"/>
</dbReference>
<dbReference type="EMBL" id="JAKLTR010000024">
    <property type="protein sequence ID" value="MCG2617669.1"/>
    <property type="molecule type" value="Genomic_DNA"/>
</dbReference>
<gene>
    <name evidence="3" type="ORF">LZZ85_25435</name>
</gene>
<evidence type="ECO:0000313" key="4">
    <source>
        <dbReference type="Proteomes" id="UP001165367"/>
    </source>
</evidence>
<reference evidence="3" key="1">
    <citation type="submission" date="2022-01" db="EMBL/GenBank/DDBJ databases">
        <authorList>
            <person name="Jo J.-H."/>
            <person name="Im W.-T."/>
        </authorList>
    </citation>
    <scope>NUCLEOTIDE SEQUENCE</scope>
    <source>
        <strain evidence="3">NA20</strain>
    </source>
</reference>
<dbReference type="PANTHER" id="PTHR33606:SF3">
    <property type="entry name" value="PROTEIN YCII"/>
    <property type="match status" value="1"/>
</dbReference>
<dbReference type="Proteomes" id="UP001165367">
    <property type="component" value="Unassembled WGS sequence"/>
</dbReference>
<sequence>MKQYLITGMDGTDESALERRMSVRPLHFEKAKALKASGNFVLGGAILDDAGKMKGSMMVVQFESDAALKAWMAEEPYILGQVWQQIEVKPFKVADV</sequence>
<proteinExistence type="inferred from homology"/>
<keyword evidence="4" id="KW-1185">Reference proteome</keyword>
<dbReference type="SUPFAM" id="SSF54909">
    <property type="entry name" value="Dimeric alpha+beta barrel"/>
    <property type="match status" value="1"/>
</dbReference>
<dbReference type="RefSeq" id="WP_237876476.1">
    <property type="nucleotide sequence ID" value="NZ_JAKLTR010000024.1"/>
</dbReference>
<comment type="caution">
    <text evidence="3">The sequence shown here is derived from an EMBL/GenBank/DDBJ whole genome shotgun (WGS) entry which is preliminary data.</text>
</comment>
<dbReference type="PANTHER" id="PTHR33606">
    <property type="entry name" value="PROTEIN YCII"/>
    <property type="match status" value="1"/>
</dbReference>
<protein>
    <submittedName>
        <fullName evidence="3">YciI family protein</fullName>
    </submittedName>
</protein>
<evidence type="ECO:0000259" key="2">
    <source>
        <dbReference type="Pfam" id="PF03795"/>
    </source>
</evidence>